<dbReference type="UniPathway" id="UPA00253"/>
<evidence type="ECO:0000313" key="2">
    <source>
        <dbReference type="EMBL" id="OLO47931.1"/>
    </source>
</evidence>
<feature type="domain" description="Nicotinate phosphoribosyltransferase N-terminal" evidence="1">
    <location>
        <begin position="10"/>
        <end position="67"/>
    </location>
</feature>
<dbReference type="Proteomes" id="UP000186855">
    <property type="component" value="Unassembled WGS sequence"/>
</dbReference>
<dbReference type="SUPFAM" id="SSF54675">
    <property type="entry name" value="Nicotinate/Quinolinate PRTase N-terminal domain-like"/>
    <property type="match status" value="1"/>
</dbReference>
<organism evidence="2 3">
    <name type="scientific">Actinomyces oris</name>
    <dbReference type="NCBI Taxonomy" id="544580"/>
    <lineage>
        <taxon>Bacteria</taxon>
        <taxon>Bacillati</taxon>
        <taxon>Actinomycetota</taxon>
        <taxon>Actinomycetes</taxon>
        <taxon>Actinomycetales</taxon>
        <taxon>Actinomycetaceae</taxon>
        <taxon>Actinomyces</taxon>
    </lineage>
</organism>
<dbReference type="EMBL" id="MSKI01000159">
    <property type="protein sequence ID" value="OLO47931.1"/>
    <property type="molecule type" value="Genomic_DNA"/>
</dbReference>
<feature type="non-terminal residue" evidence="2">
    <location>
        <position position="68"/>
    </location>
</feature>
<dbReference type="AlphaFoldDB" id="A0A1Q8VIM1"/>
<comment type="caution">
    <text evidence="2">The sequence shown here is derived from an EMBL/GenBank/DDBJ whole genome shotgun (WGS) entry which is preliminary data.</text>
</comment>
<dbReference type="InterPro" id="IPR040727">
    <property type="entry name" value="NAPRTase_N"/>
</dbReference>
<sequence length="68" mass="7242">MDVSTASTSLLTDMYELTMLQGALASGAASRRSVFELFGRRLPGSRRFGVVAGTGRLLDAIEAFTFAP</sequence>
<accession>A0A1Q8VIM1</accession>
<proteinExistence type="predicted"/>
<name>A0A1Q8VIM1_9ACTO</name>
<protein>
    <recommendedName>
        <fullName evidence="1">Nicotinate phosphoribosyltransferase N-terminal domain-containing protein</fullName>
    </recommendedName>
</protein>
<dbReference type="Pfam" id="PF17767">
    <property type="entry name" value="NAPRTase_N"/>
    <property type="match status" value="1"/>
</dbReference>
<reference evidence="2 3" key="1">
    <citation type="submission" date="2016-12" db="EMBL/GenBank/DDBJ databases">
        <title>Genomic comparison of strains in the 'Actinomyces naeslundii' group.</title>
        <authorList>
            <person name="Mughal S.R."/>
            <person name="Do T."/>
            <person name="Gilbert S.C."/>
            <person name="Witherden E.A."/>
            <person name="Didelot X."/>
            <person name="Beighton D."/>
        </authorList>
    </citation>
    <scope>NUCLEOTIDE SEQUENCE [LARGE SCALE GENOMIC DNA]</scope>
    <source>
        <strain evidence="2 3">S24V</strain>
    </source>
</reference>
<evidence type="ECO:0000313" key="3">
    <source>
        <dbReference type="Proteomes" id="UP000186855"/>
    </source>
</evidence>
<dbReference type="Gene3D" id="3.20.140.10">
    <property type="entry name" value="nicotinate phosphoribosyltransferase"/>
    <property type="match status" value="1"/>
</dbReference>
<gene>
    <name evidence="2" type="ORF">BKH30_11575</name>
</gene>
<dbReference type="GO" id="GO:0009435">
    <property type="term" value="P:NAD+ biosynthetic process"/>
    <property type="evidence" value="ECO:0007669"/>
    <property type="project" value="UniProtKB-UniPathway"/>
</dbReference>
<evidence type="ECO:0000259" key="1">
    <source>
        <dbReference type="Pfam" id="PF17767"/>
    </source>
</evidence>